<protein>
    <submittedName>
        <fullName evidence="5">Exonuclease V subunit alpha</fullName>
    </submittedName>
</protein>
<keyword evidence="5" id="KW-0540">Nuclease</keyword>
<feature type="domain" description="(+)RNA virus helicase C-terminal" evidence="3">
    <location>
        <begin position="824"/>
        <end position="875"/>
    </location>
</feature>
<evidence type="ECO:0000256" key="1">
    <source>
        <dbReference type="ARBA" id="ARBA00022741"/>
    </source>
</evidence>
<dbReference type="Pfam" id="PF13604">
    <property type="entry name" value="AAA_30"/>
    <property type="match status" value="1"/>
</dbReference>
<dbReference type="CDD" id="cd17933">
    <property type="entry name" value="DEXSc_RecD-like"/>
    <property type="match status" value="1"/>
</dbReference>
<dbReference type="Pfam" id="PF01443">
    <property type="entry name" value="Viral_helicase1"/>
    <property type="match status" value="1"/>
</dbReference>
<evidence type="ECO:0000313" key="6">
    <source>
        <dbReference type="Proteomes" id="UP000058074"/>
    </source>
</evidence>
<keyword evidence="1" id="KW-0547">Nucleotide-binding</keyword>
<reference evidence="5 6" key="1">
    <citation type="journal article" date="2015" name="Genome Announc.">
        <title>Complete Genome Sequence of Polypropylene Glycol- and Polyethylene Glycol-Degrading Sphingopyxis macrogoltabida Strain EY-1.</title>
        <authorList>
            <person name="Ohtsubo Y."/>
            <person name="Nagata Y."/>
            <person name="Numata M."/>
            <person name="Tsuchikane K."/>
            <person name="Hosoyama A."/>
            <person name="Yamazoe A."/>
            <person name="Tsuda M."/>
            <person name="Fujita N."/>
            <person name="Kawai F."/>
        </authorList>
    </citation>
    <scope>NUCLEOTIDE SEQUENCE [LARGE SCALE GENOMIC DNA]</scope>
    <source>
        <strain evidence="5 6">EY-1</strain>
    </source>
</reference>
<proteinExistence type="predicted"/>
<feature type="domain" description="TrwC relaxase" evidence="4">
    <location>
        <begin position="12"/>
        <end position="284"/>
    </location>
</feature>
<dbReference type="InterPro" id="IPR014059">
    <property type="entry name" value="TraI/TrwC_relax"/>
</dbReference>
<dbReference type="OrthoDB" id="98563at2"/>
<dbReference type="PANTHER" id="PTHR43788:SF6">
    <property type="entry name" value="DNA HELICASE B"/>
    <property type="match status" value="1"/>
</dbReference>
<keyword evidence="5" id="KW-0378">Hydrolase</keyword>
<dbReference type="InterPro" id="IPR014862">
    <property type="entry name" value="TrwC"/>
</dbReference>
<dbReference type="Gene3D" id="3.40.50.300">
    <property type="entry name" value="P-loop containing nucleotide triphosphate hydrolases"/>
    <property type="match status" value="2"/>
</dbReference>
<keyword evidence="2" id="KW-0067">ATP-binding</keyword>
<dbReference type="EMBL" id="CP012700">
    <property type="protein sequence ID" value="ALH82303.1"/>
    <property type="molecule type" value="Genomic_DNA"/>
</dbReference>
<dbReference type="RefSeq" id="WP_054589363.1">
    <property type="nucleotide sequence ID" value="NZ_CP012700.1"/>
</dbReference>
<keyword evidence="5" id="KW-0269">Exonuclease</keyword>
<dbReference type="Pfam" id="PF08751">
    <property type="entry name" value="TrwC"/>
    <property type="match status" value="1"/>
</dbReference>
<dbReference type="InterPro" id="IPR027351">
    <property type="entry name" value="(+)RNA_virus_helicase_core_dom"/>
</dbReference>
<dbReference type="InterPro" id="IPR027417">
    <property type="entry name" value="P-loop_NTPase"/>
</dbReference>
<dbReference type="SUPFAM" id="SSF55464">
    <property type="entry name" value="Origin of replication-binding domain, RBD-like"/>
    <property type="match status" value="1"/>
</dbReference>
<evidence type="ECO:0000313" key="5">
    <source>
        <dbReference type="EMBL" id="ALH82303.1"/>
    </source>
</evidence>
<dbReference type="PANTHER" id="PTHR43788">
    <property type="entry name" value="DNA2/NAM7 HELICASE FAMILY MEMBER"/>
    <property type="match status" value="1"/>
</dbReference>
<evidence type="ECO:0000259" key="3">
    <source>
        <dbReference type="Pfam" id="PF01443"/>
    </source>
</evidence>
<dbReference type="NCBIfam" id="NF041492">
    <property type="entry name" value="MobF"/>
    <property type="match status" value="1"/>
</dbReference>
<evidence type="ECO:0000259" key="4">
    <source>
        <dbReference type="Pfam" id="PF08751"/>
    </source>
</evidence>
<dbReference type="SUPFAM" id="SSF52540">
    <property type="entry name" value="P-loop containing nucleoside triphosphate hydrolases"/>
    <property type="match status" value="2"/>
</dbReference>
<dbReference type="GO" id="GO:0005524">
    <property type="term" value="F:ATP binding"/>
    <property type="evidence" value="ECO:0007669"/>
    <property type="project" value="UniProtKB-KW"/>
</dbReference>
<dbReference type="InterPro" id="IPR050534">
    <property type="entry name" value="Coronavir_polyprotein_1ab"/>
</dbReference>
<accession>A0A0N9UZ66</accession>
<evidence type="ECO:0000256" key="2">
    <source>
        <dbReference type="ARBA" id="ARBA00022840"/>
    </source>
</evidence>
<sequence length="936" mass="98749">MVASVSALTSSAQASSYYEADDYYAEGGLSPSEWHGKGAEELGLSGDVDRDTFRELLDGKIAGQQLGTVRDGELEHRPGWDVTLSAPKSVSVMAEVAGDRRLIEAHGQAVKTALAHVEAHMAATRVRHGGTVSRVATGNLIVASFQHGTSRAQDPQLHTHNVIMNATQGEDGSWRSLEPRAIYQLQKQIGAIYRQELALKVRELGYEVVPGKESMFEIKGVSADVMAAFSTRSAEIEVALGERGTSREEASAAEKQVAALDTRQAKVATDHGALVADWRETADRAGFDAEARLALVREAEANAASGLHLPDPSIADGAVGHAADKLGERQSVFSVAALHEEAGRVGLGKVGYAEIGEAIGRAAQERELVDRTFLDRRGATFAGFTTRQNIAAEKTLLRIETHGRSALAPIASPLAAAKAVAAAAAQSERSGFGWNHDQKAATEQLLTSRNRITAVQGYAGTAKTTTVLATFAREAEARGVCVVALAPTASAAMTLGEALGTRGDTVARHLLAPEQSVPGQTVAWIVDEASLLSARDTARLFDLAEQHDARVILVGDVKQLGSVEAGAAFAQLQSAGMQTATLGEIVRQSNAVTKEAVLASIEGDAKKALAALDRGGGQIVEQADRTGRFAAIAERYAGLDKAARARTLVIEPSREGRDALTADIRAALVRSGALSGPAVAVESLVNKGLTRAEARDPLSYDRGDVVRFTRDYADKGVVRSEAYRVEAVDPAKAAIALRSGDGREVDWRLRQWGASKAQVFAPQNMDLRTGDSIRFTRNDREAGRINGARGEVTAIDEQARTATVLSARGQVQTLDLDAARDRHIAHAYVDTAFAAQGRTADHVIIHADSKATNLVNQKSFYVGISRAKESATIVTDDRTKLTSAIKERAGVVQTALSRAPVAGAAISQAAIATPAADKAISAAVSQAAASLPGMGL</sequence>
<dbReference type="Gene3D" id="2.30.30.940">
    <property type="match status" value="1"/>
</dbReference>
<dbReference type="GO" id="GO:0003678">
    <property type="term" value="F:DNA helicase activity"/>
    <property type="evidence" value="ECO:0007669"/>
    <property type="project" value="UniProtKB-ARBA"/>
</dbReference>
<dbReference type="GO" id="GO:0004527">
    <property type="term" value="F:exonuclease activity"/>
    <property type="evidence" value="ECO:0007669"/>
    <property type="project" value="UniProtKB-KW"/>
</dbReference>
<name>A0A0N9UZ66_SPHMC</name>
<dbReference type="PATRIC" id="fig|33050.5.peg.3881"/>
<dbReference type="Proteomes" id="UP000058074">
    <property type="component" value="Chromosome"/>
</dbReference>
<dbReference type="CDD" id="cd18809">
    <property type="entry name" value="SF1_C_RecD"/>
    <property type="match status" value="1"/>
</dbReference>
<organism evidence="5 6">
    <name type="scientific">Sphingopyxis macrogoltabida</name>
    <name type="common">Sphingomonas macrogoltabidus</name>
    <dbReference type="NCBI Taxonomy" id="33050"/>
    <lineage>
        <taxon>Bacteria</taxon>
        <taxon>Pseudomonadati</taxon>
        <taxon>Pseudomonadota</taxon>
        <taxon>Alphaproteobacteria</taxon>
        <taxon>Sphingomonadales</taxon>
        <taxon>Sphingomonadaceae</taxon>
        <taxon>Sphingopyxis</taxon>
    </lineage>
</organism>
<dbReference type="NCBIfam" id="TIGR02686">
    <property type="entry name" value="relax_trwC"/>
    <property type="match status" value="1"/>
</dbReference>
<dbReference type="KEGG" id="smag:AN936_18690"/>
<dbReference type="AlphaFoldDB" id="A0A0N9UZ66"/>
<gene>
    <name evidence="5" type="ORF">AN936_18690</name>
</gene>